<evidence type="ECO:0000256" key="2">
    <source>
        <dbReference type="ARBA" id="ARBA00022737"/>
    </source>
</evidence>
<dbReference type="InterPro" id="IPR015943">
    <property type="entry name" value="WD40/YVTN_repeat-like_dom_sf"/>
</dbReference>
<dbReference type="GO" id="GO:0080008">
    <property type="term" value="C:Cul4-RING E3 ubiquitin ligase complex"/>
    <property type="evidence" value="ECO:0007669"/>
    <property type="project" value="TreeGrafter"/>
</dbReference>
<dbReference type="SUPFAM" id="SSF50978">
    <property type="entry name" value="WD40 repeat-like"/>
    <property type="match status" value="1"/>
</dbReference>
<evidence type="ECO:0000256" key="4">
    <source>
        <dbReference type="SAM" id="MobiDB-lite"/>
    </source>
</evidence>
<evidence type="ECO:0000313" key="6">
    <source>
        <dbReference type="Proteomes" id="UP000275846"/>
    </source>
</evidence>
<keyword evidence="6" id="KW-1185">Reference proteome</keyword>
<dbReference type="Pfam" id="PF00400">
    <property type="entry name" value="WD40"/>
    <property type="match status" value="1"/>
</dbReference>
<dbReference type="InterPro" id="IPR001680">
    <property type="entry name" value="WD40_rpt"/>
</dbReference>
<dbReference type="InterPro" id="IPR036322">
    <property type="entry name" value="WD40_repeat_dom_sf"/>
</dbReference>
<dbReference type="Gene3D" id="2.130.10.10">
    <property type="entry name" value="YVTN repeat-like/Quinoprotein amine dehydrogenase"/>
    <property type="match status" value="1"/>
</dbReference>
<evidence type="ECO:0000256" key="3">
    <source>
        <dbReference type="PROSITE-ProRule" id="PRU00221"/>
    </source>
</evidence>
<evidence type="ECO:0000256" key="1">
    <source>
        <dbReference type="ARBA" id="ARBA00022574"/>
    </source>
</evidence>
<feature type="region of interest" description="Disordered" evidence="4">
    <location>
        <begin position="256"/>
        <end position="288"/>
    </location>
</feature>
<dbReference type="SMART" id="SM00320">
    <property type="entry name" value="WD40"/>
    <property type="match status" value="4"/>
</dbReference>
<organism evidence="7">
    <name type="scientific">Schistocephalus solidus</name>
    <name type="common">Tapeworm</name>
    <dbReference type="NCBI Taxonomy" id="70667"/>
    <lineage>
        <taxon>Eukaryota</taxon>
        <taxon>Metazoa</taxon>
        <taxon>Spiralia</taxon>
        <taxon>Lophotrochozoa</taxon>
        <taxon>Platyhelminthes</taxon>
        <taxon>Cestoda</taxon>
        <taxon>Eucestoda</taxon>
        <taxon>Diphyllobothriidea</taxon>
        <taxon>Diphyllobothriidae</taxon>
        <taxon>Schistocephalus</taxon>
    </lineage>
</organism>
<keyword evidence="1 3" id="KW-0853">WD repeat</keyword>
<accession>A0A183TD01</accession>
<feature type="compositionally biased region" description="Acidic residues" evidence="4">
    <location>
        <begin position="426"/>
        <end position="438"/>
    </location>
</feature>
<keyword evidence="2" id="KW-0677">Repeat</keyword>
<dbReference type="GO" id="GO:0005737">
    <property type="term" value="C:cytoplasm"/>
    <property type="evidence" value="ECO:0007669"/>
    <property type="project" value="TreeGrafter"/>
</dbReference>
<dbReference type="InterPro" id="IPR045151">
    <property type="entry name" value="DCAF8"/>
</dbReference>
<dbReference type="PANTHER" id="PTHR15574:SF21">
    <property type="entry name" value="DDB1- AND CUL4-ASSOCIATED FACTOR 8"/>
    <property type="match status" value="1"/>
</dbReference>
<feature type="repeat" description="WD" evidence="3">
    <location>
        <begin position="83"/>
        <end position="124"/>
    </location>
</feature>
<dbReference type="STRING" id="70667.A0A183TD01"/>
<dbReference type="PROSITE" id="PS50082">
    <property type="entry name" value="WD_REPEATS_2"/>
    <property type="match status" value="1"/>
</dbReference>
<dbReference type="AlphaFoldDB" id="A0A183TD01"/>
<dbReference type="PANTHER" id="PTHR15574">
    <property type="entry name" value="WD REPEAT DOMAIN-CONTAINING FAMILY"/>
    <property type="match status" value="1"/>
</dbReference>
<sequence>MPSKHQDYLVECMFYSPLELLRAREQGDCGMSSRSHRLRSFFRRLEPIQHPGHVIRWPPNQTFKEHIQGNMWSVSTLRLESTHKHHSGCVNALNFSPSGRLIASASDDQRVAVTDFYKGTLLSKFHSGHNLNVFQVKFVPETNETQIVTGARDSMIRLAIMHEDGATAATTRCLAKHDGPCHKVSFVADEPSVFLSAGEDGCVFSIDLRETKAQKPPPEPVSCLMWEWAHSLTGRRARLRGPQHYLSPITHTPGFTYLGNKEEPSPSDSQSTGQPLDPHSKYTGPTVWSGLASGEDHVDCSSVSSEATLAFREQSLLQMSIQVIEKNAGADLSGDVQQRDSSVVVAEILSLPLSSFYSISTNPARPVEFCVCGKSESVVRVFDRRKILPDDVVGGFLYSFVPPHLASTTKVRRVQQQRTEEHHQEEEDEAHSDEDDEGGPTGTTERGGLSLQLSRHIRMLLSRDTPSWAQRSARRRLNLPSRLDPLNDHTPTKYNITAAVYSAQGDAILASFNDEDIYLFDSRDPSLPPIHSYRCHRNMDTATALSLPLIARAGCQDRVKKAGGRLRCRELVRPKTLLTGPPPELDPEEWECH</sequence>
<dbReference type="Proteomes" id="UP000275846">
    <property type="component" value="Unassembled WGS sequence"/>
</dbReference>
<dbReference type="EMBL" id="UYSU01038880">
    <property type="protein sequence ID" value="VDM00735.1"/>
    <property type="molecule type" value="Genomic_DNA"/>
</dbReference>
<evidence type="ECO:0000313" key="7">
    <source>
        <dbReference type="WBParaSite" id="SSLN_0001489101-mRNA-1"/>
    </source>
</evidence>
<proteinExistence type="predicted"/>
<dbReference type="WBParaSite" id="SSLN_0001489101-mRNA-1">
    <property type="protein sequence ID" value="SSLN_0001489101-mRNA-1"/>
    <property type="gene ID" value="SSLN_0001489101"/>
</dbReference>
<reference evidence="7" key="1">
    <citation type="submission" date="2016-06" db="UniProtKB">
        <authorList>
            <consortium name="WormBaseParasite"/>
        </authorList>
    </citation>
    <scope>IDENTIFICATION</scope>
</reference>
<evidence type="ECO:0000313" key="5">
    <source>
        <dbReference type="EMBL" id="VDM00735.1"/>
    </source>
</evidence>
<dbReference type="OrthoDB" id="4869960at2759"/>
<name>A0A183TD01_SCHSO</name>
<protein>
    <submittedName>
        <fullName evidence="7">WD_REPEATS_REGION domain-containing protein</fullName>
    </submittedName>
</protein>
<feature type="region of interest" description="Disordered" evidence="4">
    <location>
        <begin position="411"/>
        <end position="449"/>
    </location>
</feature>
<reference evidence="5 6" key="2">
    <citation type="submission" date="2018-11" db="EMBL/GenBank/DDBJ databases">
        <authorList>
            <consortium name="Pathogen Informatics"/>
        </authorList>
    </citation>
    <scope>NUCLEOTIDE SEQUENCE [LARGE SCALE GENOMIC DNA]</scope>
    <source>
        <strain evidence="5 6">NST_G2</strain>
    </source>
</reference>
<gene>
    <name evidence="5" type="ORF">SSLN_LOCUS14349</name>
</gene>